<dbReference type="Proteomes" id="UP001062846">
    <property type="component" value="Chromosome 6"/>
</dbReference>
<name>A0ACC0NDJ4_RHOML</name>
<evidence type="ECO:0000313" key="2">
    <source>
        <dbReference type="Proteomes" id="UP001062846"/>
    </source>
</evidence>
<keyword evidence="2" id="KW-1185">Reference proteome</keyword>
<sequence length="86" mass="9786">MHSRPSCLSLNSNSTTSPSPKTSKKPSGYLLESPTTTYPPLLFSSSVLLRHYFVQRLICHSQILLAKSAVRMRRRTYMISKTQSKR</sequence>
<reference evidence="1" key="1">
    <citation type="submission" date="2022-02" db="EMBL/GenBank/DDBJ databases">
        <title>Plant Genome Project.</title>
        <authorList>
            <person name="Zhang R.-G."/>
        </authorList>
    </citation>
    <scope>NUCLEOTIDE SEQUENCE</scope>
    <source>
        <strain evidence="1">AT1</strain>
    </source>
</reference>
<proteinExistence type="predicted"/>
<dbReference type="EMBL" id="CM046393">
    <property type="protein sequence ID" value="KAI8550648.1"/>
    <property type="molecule type" value="Genomic_DNA"/>
</dbReference>
<evidence type="ECO:0000313" key="1">
    <source>
        <dbReference type="EMBL" id="KAI8550648.1"/>
    </source>
</evidence>
<organism evidence="1 2">
    <name type="scientific">Rhododendron molle</name>
    <name type="common">Chinese azalea</name>
    <name type="synonym">Azalea mollis</name>
    <dbReference type="NCBI Taxonomy" id="49168"/>
    <lineage>
        <taxon>Eukaryota</taxon>
        <taxon>Viridiplantae</taxon>
        <taxon>Streptophyta</taxon>
        <taxon>Embryophyta</taxon>
        <taxon>Tracheophyta</taxon>
        <taxon>Spermatophyta</taxon>
        <taxon>Magnoliopsida</taxon>
        <taxon>eudicotyledons</taxon>
        <taxon>Gunneridae</taxon>
        <taxon>Pentapetalae</taxon>
        <taxon>asterids</taxon>
        <taxon>Ericales</taxon>
        <taxon>Ericaceae</taxon>
        <taxon>Ericoideae</taxon>
        <taxon>Rhodoreae</taxon>
        <taxon>Rhododendron</taxon>
    </lineage>
</organism>
<accession>A0ACC0NDJ4</accession>
<protein>
    <submittedName>
        <fullName evidence="1">Uncharacterized protein</fullName>
    </submittedName>
</protein>
<gene>
    <name evidence="1" type="ORF">RHMOL_Rhmol06G0123500</name>
</gene>
<comment type="caution">
    <text evidence="1">The sequence shown here is derived from an EMBL/GenBank/DDBJ whole genome shotgun (WGS) entry which is preliminary data.</text>
</comment>